<dbReference type="AlphaFoldDB" id="A0A1X7VJN0"/>
<dbReference type="PANTHER" id="PTHR47642">
    <property type="entry name" value="ATP-DEPENDENT DNA HELICASE"/>
    <property type="match status" value="1"/>
</dbReference>
<name>A0A1X7VJN0_AMPQE</name>
<accession>A0A1X7VJN0</accession>
<dbReference type="InParanoid" id="A0A1X7VJN0"/>
<sequence length="112" mass="12613">MPSSRTLIASQSSCNNDVSDKVKKSLENVGKVFVDDLTDISIDELIEVAQTNTEEYERAISSTSLGHVVVLRRDPEDRLINNYNENLLLAWQANHDIQFFNNAYACVMYVAS</sequence>
<proteinExistence type="predicted"/>
<dbReference type="EnsemblMetazoa" id="Aqu2.1.40129_001">
    <property type="protein sequence ID" value="Aqu2.1.40129_001"/>
    <property type="gene ID" value="Aqu2.1.40129"/>
</dbReference>
<protein>
    <submittedName>
        <fullName evidence="1">Uncharacterized protein</fullName>
    </submittedName>
</protein>
<dbReference type="PANTHER" id="PTHR47642:SF5">
    <property type="entry name" value="ATP-DEPENDENT DNA HELICASE"/>
    <property type="match status" value="1"/>
</dbReference>
<reference evidence="1" key="1">
    <citation type="submission" date="2017-05" db="UniProtKB">
        <authorList>
            <consortium name="EnsemblMetazoa"/>
        </authorList>
    </citation>
    <scope>IDENTIFICATION</scope>
</reference>
<organism evidence="1">
    <name type="scientific">Amphimedon queenslandica</name>
    <name type="common">Sponge</name>
    <dbReference type="NCBI Taxonomy" id="400682"/>
    <lineage>
        <taxon>Eukaryota</taxon>
        <taxon>Metazoa</taxon>
        <taxon>Porifera</taxon>
        <taxon>Demospongiae</taxon>
        <taxon>Heteroscleromorpha</taxon>
        <taxon>Haplosclerida</taxon>
        <taxon>Niphatidae</taxon>
        <taxon>Amphimedon</taxon>
    </lineage>
</organism>
<dbReference type="InterPro" id="IPR051055">
    <property type="entry name" value="PIF1_helicase"/>
</dbReference>
<evidence type="ECO:0000313" key="1">
    <source>
        <dbReference type="EnsemblMetazoa" id="Aqu2.1.40129_001"/>
    </source>
</evidence>